<evidence type="ECO:0000259" key="15">
    <source>
        <dbReference type="PROSITE" id="PS50222"/>
    </source>
</evidence>
<dbReference type="GeneTree" id="ENSGT00950000183079"/>
<dbReference type="AlphaFoldDB" id="H2ZED0"/>
<evidence type="ECO:0000256" key="9">
    <source>
        <dbReference type="ARBA" id="ARBA00022946"/>
    </source>
</evidence>
<keyword evidence="6" id="KW-0677">Repeat</keyword>
<dbReference type="CDD" id="cd15900">
    <property type="entry name" value="EFh_MICU"/>
    <property type="match status" value="1"/>
</dbReference>
<organism evidence="16 17">
    <name type="scientific">Ciona savignyi</name>
    <name type="common">Pacific transparent sea squirt</name>
    <dbReference type="NCBI Taxonomy" id="51511"/>
    <lineage>
        <taxon>Eukaryota</taxon>
        <taxon>Metazoa</taxon>
        <taxon>Chordata</taxon>
        <taxon>Tunicata</taxon>
        <taxon>Ascidiacea</taxon>
        <taxon>Phlebobranchia</taxon>
        <taxon>Cionidae</taxon>
        <taxon>Ciona</taxon>
    </lineage>
</organism>
<accession>H2ZED0</accession>
<dbReference type="GO" id="GO:1990246">
    <property type="term" value="C:uniplex complex"/>
    <property type="evidence" value="ECO:0007669"/>
    <property type="project" value="TreeGrafter"/>
</dbReference>
<keyword evidence="12" id="KW-0472">Membrane</keyword>
<keyword evidence="10" id="KW-0406">Ion transport</keyword>
<evidence type="ECO:0000256" key="1">
    <source>
        <dbReference type="ARBA" id="ARBA00004273"/>
    </source>
</evidence>
<keyword evidence="7" id="KW-0999">Mitochondrion inner membrane</keyword>
<evidence type="ECO:0000256" key="13">
    <source>
        <dbReference type="ARBA" id="ARBA00038333"/>
    </source>
</evidence>
<proteinExistence type="inferred from homology"/>
<dbReference type="GO" id="GO:0005509">
    <property type="term" value="F:calcium ion binding"/>
    <property type="evidence" value="ECO:0007669"/>
    <property type="project" value="InterPro"/>
</dbReference>
<dbReference type="InterPro" id="IPR002048">
    <property type="entry name" value="EF_hand_dom"/>
</dbReference>
<dbReference type="Proteomes" id="UP000007875">
    <property type="component" value="Unassembled WGS sequence"/>
</dbReference>
<comment type="subcellular location">
    <subcellularLocation>
        <location evidence="1">Mitochondrion inner membrane</location>
    </subcellularLocation>
    <subcellularLocation>
        <location evidence="2">Mitochondrion intermembrane space</location>
    </subcellularLocation>
</comment>
<evidence type="ECO:0000256" key="8">
    <source>
        <dbReference type="ARBA" id="ARBA00022837"/>
    </source>
</evidence>
<dbReference type="PROSITE" id="PS00018">
    <property type="entry name" value="EF_HAND_1"/>
    <property type="match status" value="1"/>
</dbReference>
<evidence type="ECO:0000313" key="16">
    <source>
        <dbReference type="Ensembl" id="ENSCSAVP00000015946.1"/>
    </source>
</evidence>
<evidence type="ECO:0000256" key="14">
    <source>
        <dbReference type="ARBA" id="ARBA00040181"/>
    </source>
</evidence>
<feature type="domain" description="EF-hand" evidence="15">
    <location>
        <begin position="209"/>
        <end position="244"/>
    </location>
</feature>
<dbReference type="GO" id="GO:0036444">
    <property type="term" value="P:calcium import into the mitochondrion"/>
    <property type="evidence" value="ECO:0007669"/>
    <property type="project" value="UniProtKB-ARBA"/>
</dbReference>
<dbReference type="Ensembl" id="ENSCSAVT00000016126.1">
    <property type="protein sequence ID" value="ENSCSAVP00000015946.1"/>
    <property type="gene ID" value="ENSCSAVG00000009390.1"/>
</dbReference>
<evidence type="ECO:0000256" key="2">
    <source>
        <dbReference type="ARBA" id="ARBA00004569"/>
    </source>
</evidence>
<protein>
    <recommendedName>
        <fullName evidence="14">Calcium uptake protein 1, mitochondrial</fullName>
    </recommendedName>
</protein>
<dbReference type="InterPro" id="IPR011992">
    <property type="entry name" value="EF-hand-dom_pair"/>
</dbReference>
<evidence type="ECO:0000256" key="12">
    <source>
        <dbReference type="ARBA" id="ARBA00023136"/>
    </source>
</evidence>
<comment type="similarity">
    <text evidence="13">Belongs to the MICU1 family. MICU1 subfamily.</text>
</comment>
<evidence type="ECO:0000256" key="4">
    <source>
        <dbReference type="ARBA" id="ARBA00022568"/>
    </source>
</evidence>
<reference evidence="16" key="3">
    <citation type="submission" date="2025-09" db="UniProtKB">
        <authorList>
            <consortium name="Ensembl"/>
        </authorList>
    </citation>
    <scope>IDENTIFICATION</scope>
</reference>
<dbReference type="GO" id="GO:0005758">
    <property type="term" value="C:mitochondrial intermembrane space"/>
    <property type="evidence" value="ECO:0007669"/>
    <property type="project" value="UniProtKB-SubCell"/>
</dbReference>
<dbReference type="FunCoup" id="H2ZED0">
    <property type="interactions" value="352"/>
</dbReference>
<keyword evidence="5" id="KW-0479">Metal-binding</keyword>
<dbReference type="HOGENOM" id="CLU_079252_0_0_1"/>
<dbReference type="SUPFAM" id="SSF47473">
    <property type="entry name" value="EF-hand"/>
    <property type="match status" value="1"/>
</dbReference>
<dbReference type="InterPro" id="IPR039800">
    <property type="entry name" value="MICU1/2/3"/>
</dbReference>
<evidence type="ECO:0000256" key="5">
    <source>
        <dbReference type="ARBA" id="ARBA00022723"/>
    </source>
</evidence>
<dbReference type="Pfam" id="PF13202">
    <property type="entry name" value="EF-hand_5"/>
    <property type="match status" value="1"/>
</dbReference>
<evidence type="ECO:0000256" key="3">
    <source>
        <dbReference type="ARBA" id="ARBA00022448"/>
    </source>
</evidence>
<name>H2ZED0_CIOSA</name>
<keyword evidence="3" id="KW-0813">Transport</keyword>
<dbReference type="PANTHER" id="PTHR12294">
    <property type="entry name" value="EF HAND DOMAIN FAMILY A1,A2-RELATED"/>
    <property type="match status" value="1"/>
</dbReference>
<sequence>MNHKAWMALGAATGTLIFYHNSARSAFDVTSPNALVCTNGSKIEQLKWRNFPKFVYCKAAMTENSGSTFSEETVVEPSANPQNGTKKPRIGFKDRRFIEYENRIRAYSTPDKIFRYFATYKFINENGDSEIFMTPEDFLRSITPGEKQPENLGLDKFKVKKVVNQEDGSMPHLKAKSLNLPEDSIFAALGECGFISFSDYIFLLTVLSTPQRNFEIAFRMFDLNGDGEVDINEFQQVTNTARSQTSVGMRHRDHKTTGNVVKPFKDSNSAITSYFFGPTGKEHKLTVQRFVEFQEKLQADILRLEF</sequence>
<dbReference type="GO" id="GO:0051560">
    <property type="term" value="P:mitochondrial calcium ion homeostasis"/>
    <property type="evidence" value="ECO:0007669"/>
    <property type="project" value="TreeGrafter"/>
</dbReference>
<keyword evidence="9" id="KW-0809">Transit peptide</keyword>
<keyword evidence="4" id="KW-0109">Calcium transport</keyword>
<evidence type="ECO:0000256" key="7">
    <source>
        <dbReference type="ARBA" id="ARBA00022792"/>
    </source>
</evidence>
<keyword evidence="17" id="KW-1185">Reference proteome</keyword>
<dbReference type="STRING" id="51511.ENSCSAVP00000015946"/>
<reference evidence="17" key="1">
    <citation type="submission" date="2003-08" db="EMBL/GenBank/DDBJ databases">
        <authorList>
            <person name="Birren B."/>
            <person name="Nusbaum C."/>
            <person name="Abebe A."/>
            <person name="Abouelleil A."/>
            <person name="Adekoya E."/>
            <person name="Ait-zahra M."/>
            <person name="Allen N."/>
            <person name="Allen T."/>
            <person name="An P."/>
            <person name="Anderson M."/>
            <person name="Anderson S."/>
            <person name="Arachchi H."/>
            <person name="Armbruster J."/>
            <person name="Bachantsang P."/>
            <person name="Baldwin J."/>
            <person name="Barry A."/>
            <person name="Bayul T."/>
            <person name="Blitshsteyn B."/>
            <person name="Bloom T."/>
            <person name="Blye J."/>
            <person name="Boguslavskiy L."/>
            <person name="Borowsky M."/>
            <person name="Boukhgalter B."/>
            <person name="Brunache A."/>
            <person name="Butler J."/>
            <person name="Calixte N."/>
            <person name="Calvo S."/>
            <person name="Camarata J."/>
            <person name="Campo K."/>
            <person name="Chang J."/>
            <person name="Cheshatsang Y."/>
            <person name="Citroen M."/>
            <person name="Collymore A."/>
            <person name="Considine T."/>
            <person name="Cook A."/>
            <person name="Cooke P."/>
            <person name="Corum B."/>
            <person name="Cuomo C."/>
            <person name="David R."/>
            <person name="Dawoe T."/>
            <person name="Degray S."/>
            <person name="Dodge S."/>
            <person name="Dooley K."/>
            <person name="Dorje P."/>
            <person name="Dorjee K."/>
            <person name="Dorris L."/>
            <person name="Duffey N."/>
            <person name="Dupes A."/>
            <person name="Elkins T."/>
            <person name="Engels R."/>
            <person name="Erickson J."/>
            <person name="Farina A."/>
            <person name="Faro S."/>
            <person name="Ferreira P."/>
            <person name="Fischer H."/>
            <person name="Fitzgerald M."/>
            <person name="Foley K."/>
            <person name="Gage D."/>
            <person name="Galagan J."/>
            <person name="Gearin G."/>
            <person name="Gnerre S."/>
            <person name="Gnirke A."/>
            <person name="Goyette A."/>
            <person name="Graham J."/>
            <person name="Grandbois E."/>
            <person name="Gyaltsen K."/>
            <person name="Hafez N."/>
            <person name="Hagopian D."/>
            <person name="Hagos B."/>
            <person name="Hall J."/>
            <person name="Hatcher B."/>
            <person name="Heller A."/>
            <person name="Higgins H."/>
            <person name="Honan T."/>
            <person name="Horn A."/>
            <person name="Houde N."/>
            <person name="Hughes L."/>
            <person name="Hulme W."/>
            <person name="Husby E."/>
            <person name="Iliev I."/>
            <person name="Jaffe D."/>
            <person name="Jones C."/>
            <person name="Kamal M."/>
            <person name="Kamat A."/>
            <person name="Kamvysselis M."/>
            <person name="Karlsson E."/>
            <person name="Kells C."/>
            <person name="Kieu A."/>
            <person name="Kisner P."/>
            <person name="Kodira C."/>
            <person name="Kulbokas E."/>
            <person name="Labutti K."/>
            <person name="Lama D."/>
            <person name="Landers T."/>
            <person name="Leger J."/>
            <person name="Levine S."/>
            <person name="Lewis D."/>
            <person name="Lewis T."/>
            <person name="Lindblad-toh K."/>
            <person name="Liu X."/>
            <person name="Lokyitsang T."/>
            <person name="Lokyitsang Y."/>
            <person name="Lucien O."/>
            <person name="Lui A."/>
            <person name="Ma L.J."/>
            <person name="Mabbitt R."/>
            <person name="Macdonald J."/>
            <person name="Maclean C."/>
            <person name="Major J."/>
            <person name="Manning J."/>
            <person name="Marabella R."/>
            <person name="Maru K."/>
            <person name="Matthews C."/>
            <person name="Mauceli E."/>
            <person name="Mccarthy M."/>
            <person name="Mcdonough S."/>
            <person name="Mcghee T."/>
            <person name="Meldrim J."/>
            <person name="Meneus L."/>
            <person name="Mesirov J."/>
            <person name="Mihalev A."/>
            <person name="Mihova T."/>
            <person name="Mikkelsen T."/>
            <person name="Mlenga V."/>
            <person name="Moru K."/>
            <person name="Mozes J."/>
            <person name="Mulrain L."/>
            <person name="Munson G."/>
            <person name="Naylor J."/>
            <person name="Newes C."/>
            <person name="Nguyen C."/>
            <person name="Nguyen N."/>
            <person name="Nguyen T."/>
            <person name="Nicol R."/>
            <person name="Nielsen C."/>
            <person name="Nizzari M."/>
            <person name="Norbu C."/>
            <person name="Norbu N."/>
            <person name="O'donnell P."/>
            <person name="Okoawo O."/>
            <person name="O'leary S."/>
            <person name="Omotosho B."/>
            <person name="O'neill K."/>
            <person name="Osman S."/>
            <person name="Parker S."/>
            <person name="Perrin D."/>
            <person name="Phunkhang P."/>
            <person name="Piqani B."/>
            <person name="Purcell S."/>
            <person name="Rachupka T."/>
            <person name="Ramasamy U."/>
            <person name="Rameau R."/>
            <person name="Ray V."/>
            <person name="Raymond C."/>
            <person name="Retta R."/>
            <person name="Richardson S."/>
            <person name="Rise C."/>
            <person name="Rodriguez J."/>
            <person name="Rogers J."/>
            <person name="Rogov P."/>
            <person name="Rutman M."/>
            <person name="Schupbach R."/>
            <person name="Seaman C."/>
            <person name="Settipalli S."/>
            <person name="Sharpe T."/>
            <person name="Sheridan J."/>
            <person name="Sherpa N."/>
            <person name="Shi J."/>
            <person name="Smirnov S."/>
            <person name="Smith C."/>
            <person name="Sougnez C."/>
            <person name="Spencer B."/>
            <person name="Stalker J."/>
            <person name="Stange-thomann N."/>
            <person name="Stavropoulos S."/>
            <person name="Stetson K."/>
            <person name="Stone C."/>
            <person name="Stone S."/>
            <person name="Stubbs M."/>
            <person name="Talamas J."/>
            <person name="Tchuinga P."/>
            <person name="Tenzing P."/>
            <person name="Tesfaye S."/>
            <person name="Theodore J."/>
            <person name="Thoulutsang Y."/>
            <person name="Topham K."/>
            <person name="Towey S."/>
            <person name="Tsamla T."/>
            <person name="Tsomo N."/>
            <person name="Vallee D."/>
            <person name="Vassiliev H."/>
            <person name="Venkataraman V."/>
            <person name="Vinson J."/>
            <person name="Vo A."/>
            <person name="Wade C."/>
            <person name="Wang S."/>
            <person name="Wangchuk T."/>
            <person name="Wangdi T."/>
            <person name="Whittaker C."/>
            <person name="Wilkinson J."/>
            <person name="Wu Y."/>
            <person name="Wyman D."/>
            <person name="Yadav S."/>
            <person name="Yang S."/>
            <person name="Yang X."/>
            <person name="Yeager S."/>
            <person name="Yee E."/>
            <person name="Young G."/>
            <person name="Zainoun J."/>
            <person name="Zembeck L."/>
            <person name="Zimmer A."/>
            <person name="Zody M."/>
            <person name="Lander E."/>
        </authorList>
    </citation>
    <scope>NUCLEOTIDE SEQUENCE [LARGE SCALE GENOMIC DNA]</scope>
</reference>
<keyword evidence="11" id="KW-0496">Mitochondrion</keyword>
<dbReference type="InterPro" id="IPR018247">
    <property type="entry name" value="EF_Hand_1_Ca_BS"/>
</dbReference>
<dbReference type="PANTHER" id="PTHR12294:SF1">
    <property type="entry name" value="CALCIUM UPTAKE PROTEIN 1, MITOCHONDRIAL"/>
    <property type="match status" value="1"/>
</dbReference>
<evidence type="ECO:0000256" key="6">
    <source>
        <dbReference type="ARBA" id="ARBA00022737"/>
    </source>
</evidence>
<evidence type="ECO:0000313" key="17">
    <source>
        <dbReference type="Proteomes" id="UP000007875"/>
    </source>
</evidence>
<keyword evidence="8" id="KW-0106">Calcium</keyword>
<evidence type="ECO:0000256" key="10">
    <source>
        <dbReference type="ARBA" id="ARBA00023065"/>
    </source>
</evidence>
<dbReference type="PROSITE" id="PS50222">
    <property type="entry name" value="EF_HAND_2"/>
    <property type="match status" value="1"/>
</dbReference>
<evidence type="ECO:0000256" key="11">
    <source>
        <dbReference type="ARBA" id="ARBA00023128"/>
    </source>
</evidence>
<reference evidence="16" key="2">
    <citation type="submission" date="2025-08" db="UniProtKB">
        <authorList>
            <consortium name="Ensembl"/>
        </authorList>
    </citation>
    <scope>IDENTIFICATION</scope>
</reference>
<dbReference type="Gene3D" id="1.10.238.10">
    <property type="entry name" value="EF-hand"/>
    <property type="match status" value="1"/>
</dbReference>
<dbReference type="InParanoid" id="H2ZED0"/>
<dbReference type="eggNOG" id="KOG2643">
    <property type="taxonomic scope" value="Eukaryota"/>
</dbReference>